<accession>A0A399PGW1</accession>
<organism evidence="2 3">
    <name type="scientific">Clavibacter nebraskensis</name>
    <dbReference type="NCBI Taxonomy" id="31963"/>
    <lineage>
        <taxon>Bacteria</taxon>
        <taxon>Bacillati</taxon>
        <taxon>Actinomycetota</taxon>
        <taxon>Actinomycetes</taxon>
        <taxon>Micrococcales</taxon>
        <taxon>Microbacteriaceae</taxon>
        <taxon>Clavibacter</taxon>
    </lineage>
</organism>
<evidence type="ECO:0000313" key="3">
    <source>
        <dbReference type="Proteomes" id="UP000265361"/>
    </source>
</evidence>
<reference evidence="2 3" key="1">
    <citation type="submission" date="2018-08" db="EMBL/GenBank/DDBJ databases">
        <title>Genome Sequence of Clavibacter michiganensis Subspecies type strains, and the Atypical Peach-Colored Strains Isolated from Tomato.</title>
        <authorList>
            <person name="Osdaghi E."/>
            <person name="Portier P."/>
            <person name="Briand M."/>
            <person name="Jacques M.-A."/>
        </authorList>
    </citation>
    <scope>NUCLEOTIDE SEQUENCE [LARGE SCALE GENOMIC DNA]</scope>
    <source>
        <strain evidence="2 3">CFBP 7577</strain>
    </source>
</reference>
<evidence type="ECO:0000313" key="2">
    <source>
        <dbReference type="EMBL" id="RIJ05370.1"/>
    </source>
</evidence>
<comment type="caution">
    <text evidence="2">The sequence shown here is derived from an EMBL/GenBank/DDBJ whole genome shotgun (WGS) entry which is preliminary data.</text>
</comment>
<proteinExistence type="predicted"/>
<dbReference type="Proteomes" id="UP000265361">
    <property type="component" value="Unassembled WGS sequence"/>
</dbReference>
<dbReference type="GO" id="GO:0006265">
    <property type="term" value="P:DNA topological change"/>
    <property type="evidence" value="ECO:0007669"/>
    <property type="project" value="InterPro"/>
</dbReference>
<gene>
    <name evidence="2" type="ORF">DZF97_13165</name>
</gene>
<feature type="compositionally biased region" description="Low complexity" evidence="1">
    <location>
        <begin position="327"/>
        <end position="364"/>
    </location>
</feature>
<keyword evidence="2" id="KW-0413">Isomerase</keyword>
<dbReference type="Pfam" id="PF13368">
    <property type="entry name" value="Toprim_C_rpt"/>
    <property type="match status" value="4"/>
</dbReference>
<dbReference type="InterPro" id="IPR025589">
    <property type="entry name" value="Toprim_C_rpt"/>
</dbReference>
<dbReference type="AlphaFoldDB" id="A0A399PGW1"/>
<evidence type="ECO:0000256" key="1">
    <source>
        <dbReference type="SAM" id="MobiDB-lite"/>
    </source>
</evidence>
<name>A0A399PGW1_9MICO</name>
<sequence length="386" mass="40027">NDAHKGLRPTIDNLGEIDAKEINSLRIADDITLRIGKYGPYLEVHEAGAAADATPRRVNLPEDLAPDELTAAKARELIDAPVVTDRVIGINPANGKQVVAKDGRYGPYVTELDPEPEAAPAAPAGGVDPATGEVLESATTATTAATAKKAPAKKPAAKKAAAVKPRTASIFKSMDLATVDLETALRLLDLPRVVGEDPETATPITAQNGKYGPYLKKGTDSRSLTSEEQIFEIDLPGALEVFAQPKYGARRPSSALKEFDADPVSGKGIKVKDGRFGPYVTDGETNATIPKSESVEDIDFDRAVELLADKRAKGPAKPKAKAKAPAKAKTTTAKTTAAKTTTARTTATKATTAKATTARSAAATKAAATRAANKAAAAAATAADAT</sequence>
<dbReference type="GO" id="GO:0003677">
    <property type="term" value="F:DNA binding"/>
    <property type="evidence" value="ECO:0007669"/>
    <property type="project" value="InterPro"/>
</dbReference>
<dbReference type="EMBL" id="QWED01000505">
    <property type="protein sequence ID" value="RIJ05370.1"/>
    <property type="molecule type" value="Genomic_DNA"/>
</dbReference>
<feature type="non-terminal residue" evidence="2">
    <location>
        <position position="1"/>
    </location>
</feature>
<feature type="compositionally biased region" description="Basic residues" evidence="1">
    <location>
        <begin position="313"/>
        <end position="326"/>
    </location>
</feature>
<dbReference type="InterPro" id="IPR000380">
    <property type="entry name" value="Topo_IA"/>
</dbReference>
<dbReference type="PANTHER" id="PTHR42785:SF1">
    <property type="entry name" value="DNA TOPOISOMERASE"/>
    <property type="match status" value="1"/>
</dbReference>
<dbReference type="GO" id="GO:0003917">
    <property type="term" value="F:DNA topoisomerase type I (single strand cut, ATP-independent) activity"/>
    <property type="evidence" value="ECO:0007669"/>
    <property type="project" value="InterPro"/>
</dbReference>
<feature type="region of interest" description="Disordered" evidence="1">
    <location>
        <begin position="310"/>
        <end position="364"/>
    </location>
</feature>
<dbReference type="PANTHER" id="PTHR42785">
    <property type="entry name" value="DNA TOPOISOMERASE, TYPE IA, CORE"/>
    <property type="match status" value="1"/>
</dbReference>
<protein>
    <submittedName>
        <fullName evidence="2">DNA topoisomerase I</fullName>
    </submittedName>
</protein>